<dbReference type="EC" id="3.4.11.7" evidence="9"/>
<feature type="binding site" evidence="8">
    <location>
        <position position="214"/>
    </location>
    <ligand>
        <name>Zn(2+)</name>
        <dbReference type="ChEBI" id="CHEBI:29105"/>
        <label>2</label>
    </ligand>
</feature>
<comment type="cofactor">
    <cofactor evidence="8">
        <name>a divalent metal cation</name>
        <dbReference type="ChEBI" id="CHEBI:60240"/>
    </cofactor>
    <text evidence="8">Binds 2 divalent metal cations per subunit.</text>
</comment>
<evidence type="ECO:0000256" key="7">
    <source>
        <dbReference type="PIRSR" id="PIRSR001123-1"/>
    </source>
</evidence>
<sequence>MTEDLFAQIKEITEIQATSGNEGPMRDFLVQQMKGKVDEIQFDGLGGVFGIKYSKKENAKTVMVAAHMDEVGFMLTRIRENGMLNVVPLGGWNPYVVSAQRFTLQTKEGDIPVISSSIPPHLLRGTNGQANVEVSEILFDAGFTSKEEALSYGVRPGDPIIPQSETILTANGKNVISKAWDNRYGCLVVKMLLEELQDVDLDVNLVIGANIQEEVGLRGATASATKFKPDLFFAVDCSAANDIETKTNTFGHLGEGFLIRIQDPRFLMLPRMRDYILEIAEKHDIPHQYYVSKGGTDAAAAHQANEGIPSAVIGVVARYIHTHQGMFNIEDFLAAKKALKEILLDLNTEKVNQIVYGEYGDGTIKG</sequence>
<dbReference type="SUPFAM" id="SSF53187">
    <property type="entry name" value="Zn-dependent exopeptidases"/>
    <property type="match status" value="1"/>
</dbReference>
<keyword evidence="3" id="KW-0645">Protease</keyword>
<evidence type="ECO:0000313" key="10">
    <source>
        <dbReference type="Proteomes" id="UP000016057"/>
    </source>
</evidence>
<evidence type="ECO:0000256" key="2">
    <source>
        <dbReference type="ARBA" id="ARBA00022438"/>
    </source>
</evidence>
<dbReference type="RefSeq" id="WP_009488294.1">
    <property type="nucleotide sequence ID" value="NZ_AMYT01000007.1"/>
</dbReference>
<evidence type="ECO:0000256" key="4">
    <source>
        <dbReference type="ARBA" id="ARBA00022723"/>
    </source>
</evidence>
<dbReference type="InterPro" id="IPR017538">
    <property type="entry name" value="Pept_M42_glutamyl_aminopept"/>
</dbReference>
<dbReference type="AlphaFoldDB" id="K8Z9Z0"/>
<feature type="binding site" evidence="8">
    <location>
        <position position="181"/>
    </location>
    <ligand>
        <name>Zn(2+)</name>
        <dbReference type="ChEBI" id="CHEBI:29105"/>
        <label>2</label>
    </ligand>
</feature>
<dbReference type="PANTHER" id="PTHR32481">
    <property type="entry name" value="AMINOPEPTIDASE"/>
    <property type="match status" value="1"/>
</dbReference>
<evidence type="ECO:0000256" key="6">
    <source>
        <dbReference type="PIRNR" id="PIRNR001123"/>
    </source>
</evidence>
<dbReference type="Gene3D" id="3.40.630.10">
    <property type="entry name" value="Zn peptidases"/>
    <property type="match status" value="1"/>
</dbReference>
<keyword evidence="5 9" id="KW-0378">Hydrolase</keyword>
<reference evidence="9 10" key="1">
    <citation type="journal article" date="2013" name="Genome Announc.">
        <title>Draft Genome Sequence of Catellicoccus marimammalium, a Novel Species Commonly Found in Gull Feces.</title>
        <authorList>
            <person name="Weigand M.R."/>
            <person name="Ryu H."/>
            <person name="Bozcek L."/>
            <person name="Konstantinidis K.T."/>
            <person name="Santo Domingo J.W."/>
        </authorList>
    </citation>
    <scope>NUCLEOTIDE SEQUENCE [LARGE SCALE GENOMIC DNA]</scope>
    <source>
        <strain evidence="9 10">M35/04/3</strain>
    </source>
</reference>
<evidence type="ECO:0000256" key="5">
    <source>
        <dbReference type="ARBA" id="ARBA00022801"/>
    </source>
</evidence>
<keyword evidence="10" id="KW-1185">Reference proteome</keyword>
<dbReference type="GO" id="GO:0046872">
    <property type="term" value="F:metal ion binding"/>
    <property type="evidence" value="ECO:0007669"/>
    <property type="project" value="UniProtKB-UniRule"/>
</dbReference>
<comment type="similarity">
    <text evidence="1 6">Belongs to the peptidase M42 family.</text>
</comment>
<dbReference type="SUPFAM" id="SSF101821">
    <property type="entry name" value="Aminopeptidase/glucanase lid domain"/>
    <property type="match status" value="1"/>
</dbReference>
<dbReference type="GO" id="GO:0006508">
    <property type="term" value="P:proteolysis"/>
    <property type="evidence" value="ECO:0007669"/>
    <property type="project" value="UniProtKB-KW"/>
</dbReference>
<dbReference type="Gene3D" id="2.40.30.40">
    <property type="entry name" value="Peptidase M42, domain 2"/>
    <property type="match status" value="1"/>
</dbReference>
<feature type="binding site" evidence="8">
    <location>
        <position position="181"/>
    </location>
    <ligand>
        <name>Zn(2+)</name>
        <dbReference type="ChEBI" id="CHEBI:29105"/>
        <label>1</label>
    </ligand>
</feature>
<dbReference type="NCBIfam" id="TIGR03107">
    <property type="entry name" value="glu_aminopep"/>
    <property type="match status" value="1"/>
</dbReference>
<dbReference type="Pfam" id="PF05343">
    <property type="entry name" value="Peptidase_M42"/>
    <property type="match status" value="1"/>
</dbReference>
<dbReference type="STRING" id="1234409.C683_0128"/>
<evidence type="ECO:0000256" key="1">
    <source>
        <dbReference type="ARBA" id="ARBA00006272"/>
    </source>
</evidence>
<dbReference type="EMBL" id="AMYT01000007">
    <property type="protein sequence ID" value="EKU27869.1"/>
    <property type="molecule type" value="Genomic_DNA"/>
</dbReference>
<protein>
    <submittedName>
        <fullName evidence="9">Glutamyl aminopeptidase</fullName>
        <ecNumber evidence="9">3.4.11.7</ecNumber>
    </submittedName>
</protein>
<proteinExistence type="inferred from homology"/>
<dbReference type="eggNOG" id="COG1363">
    <property type="taxonomic scope" value="Bacteria"/>
</dbReference>
<feature type="binding site" evidence="8">
    <location>
        <position position="67"/>
    </location>
    <ligand>
        <name>Zn(2+)</name>
        <dbReference type="ChEBI" id="CHEBI:29105"/>
        <label>1</label>
    </ligand>
</feature>
<name>K8Z9Z0_9ENTE</name>
<dbReference type="MEROPS" id="M42.001"/>
<dbReference type="PATRIC" id="fig|1234409.3.peg.100"/>
<evidence type="ECO:0000256" key="8">
    <source>
        <dbReference type="PIRSR" id="PIRSR001123-2"/>
    </source>
</evidence>
<dbReference type="InterPro" id="IPR023367">
    <property type="entry name" value="Peptidase_M42_dom2"/>
</dbReference>
<evidence type="ECO:0000256" key="3">
    <source>
        <dbReference type="ARBA" id="ARBA00022670"/>
    </source>
</evidence>
<feature type="binding site" evidence="8">
    <location>
        <position position="321"/>
    </location>
    <ligand>
        <name>Zn(2+)</name>
        <dbReference type="ChEBI" id="CHEBI:29105"/>
        <label>2</label>
    </ligand>
</feature>
<dbReference type="InterPro" id="IPR008007">
    <property type="entry name" value="Peptidase_M42"/>
</dbReference>
<dbReference type="PANTHER" id="PTHR32481:SF0">
    <property type="entry name" value="AMINOPEPTIDASE YPDE-RELATED"/>
    <property type="match status" value="1"/>
</dbReference>
<organism evidence="9 10">
    <name type="scientific">Catellicoccus marimammalium M35/04/3</name>
    <dbReference type="NCBI Taxonomy" id="1234409"/>
    <lineage>
        <taxon>Bacteria</taxon>
        <taxon>Bacillati</taxon>
        <taxon>Bacillota</taxon>
        <taxon>Bacilli</taxon>
        <taxon>Lactobacillales</taxon>
        <taxon>Enterococcaceae</taxon>
        <taxon>Catellicoccus</taxon>
    </lineage>
</organism>
<dbReference type="InterPro" id="IPR051464">
    <property type="entry name" value="Peptidase_M42_aminopept"/>
</dbReference>
<keyword evidence="4 8" id="KW-0479">Metal-binding</keyword>
<feature type="active site" description="Proton acceptor" evidence="7">
    <location>
        <position position="213"/>
    </location>
</feature>
<evidence type="ECO:0000313" key="9">
    <source>
        <dbReference type="EMBL" id="EKU27869.1"/>
    </source>
</evidence>
<keyword evidence="2 9" id="KW-0031">Aminopeptidase</keyword>
<gene>
    <name evidence="9" type="ORF">C683_0128</name>
</gene>
<dbReference type="GO" id="GO:0004230">
    <property type="term" value="F:glutamyl aminopeptidase activity"/>
    <property type="evidence" value="ECO:0007669"/>
    <property type="project" value="UniProtKB-EC"/>
</dbReference>
<dbReference type="Proteomes" id="UP000016057">
    <property type="component" value="Unassembled WGS sequence"/>
</dbReference>
<feature type="binding site" evidence="8">
    <location>
        <position position="236"/>
    </location>
    <ligand>
        <name>Zn(2+)</name>
        <dbReference type="ChEBI" id="CHEBI:29105"/>
        <label>1</label>
    </ligand>
</feature>
<comment type="caution">
    <text evidence="9">The sequence shown here is derived from an EMBL/GenBank/DDBJ whole genome shotgun (WGS) entry which is preliminary data.</text>
</comment>
<dbReference type="OrthoDB" id="9772053at2"/>
<accession>K8Z9Z0</accession>
<dbReference type="PIRSF" id="PIRSF001123">
    <property type="entry name" value="PepA_GA"/>
    <property type="match status" value="1"/>
</dbReference>
<dbReference type="CDD" id="cd05656">
    <property type="entry name" value="M42_Frv"/>
    <property type="match status" value="1"/>
</dbReference>